<protein>
    <submittedName>
        <fullName evidence="5">ABC transporter substrate-binding protein</fullName>
    </submittedName>
</protein>
<feature type="region of interest" description="Disordered" evidence="3">
    <location>
        <begin position="7"/>
        <end position="40"/>
    </location>
</feature>
<dbReference type="GO" id="GO:1904680">
    <property type="term" value="F:peptide transmembrane transporter activity"/>
    <property type="evidence" value="ECO:0007669"/>
    <property type="project" value="TreeGrafter"/>
</dbReference>
<name>A0A937W4Q3_UNCTE</name>
<dbReference type="Gene3D" id="3.40.190.10">
    <property type="entry name" value="Periplasmic binding protein-like II"/>
    <property type="match status" value="1"/>
</dbReference>
<dbReference type="InterPro" id="IPR039424">
    <property type="entry name" value="SBP_5"/>
</dbReference>
<feature type="compositionally biased region" description="Basic and acidic residues" evidence="3">
    <location>
        <begin position="7"/>
        <end position="25"/>
    </location>
</feature>
<dbReference type="SUPFAM" id="SSF53850">
    <property type="entry name" value="Periplasmic binding protein-like II"/>
    <property type="match status" value="1"/>
</dbReference>
<dbReference type="PANTHER" id="PTHR30290:SF38">
    <property type="entry name" value="D,D-DIPEPTIDE-BINDING PERIPLASMIC PROTEIN DDPA-RELATED"/>
    <property type="match status" value="1"/>
</dbReference>
<organism evidence="5 6">
    <name type="scientific">Tectimicrobiota bacterium</name>
    <dbReference type="NCBI Taxonomy" id="2528274"/>
    <lineage>
        <taxon>Bacteria</taxon>
        <taxon>Pseudomonadati</taxon>
        <taxon>Nitrospinota/Tectimicrobiota group</taxon>
        <taxon>Candidatus Tectimicrobiota</taxon>
    </lineage>
</organism>
<dbReference type="PANTHER" id="PTHR30290">
    <property type="entry name" value="PERIPLASMIC BINDING COMPONENT OF ABC TRANSPORTER"/>
    <property type="match status" value="1"/>
</dbReference>
<evidence type="ECO:0000256" key="2">
    <source>
        <dbReference type="ARBA" id="ARBA00022729"/>
    </source>
</evidence>
<evidence type="ECO:0000313" key="5">
    <source>
        <dbReference type="EMBL" id="MBM3225142.1"/>
    </source>
</evidence>
<feature type="non-terminal residue" evidence="5">
    <location>
        <position position="374"/>
    </location>
</feature>
<comment type="similarity">
    <text evidence="1">Belongs to the bacterial solute-binding protein 5 family.</text>
</comment>
<feature type="domain" description="Solute-binding protein family 5" evidence="4">
    <location>
        <begin position="194"/>
        <end position="367"/>
    </location>
</feature>
<reference evidence="5" key="1">
    <citation type="submission" date="2019-03" db="EMBL/GenBank/DDBJ databases">
        <title>Lake Tanganyika Metagenome-Assembled Genomes (MAGs).</title>
        <authorList>
            <person name="Tran P."/>
        </authorList>
    </citation>
    <scope>NUCLEOTIDE SEQUENCE</scope>
    <source>
        <strain evidence="5">K_DeepCast_65m_m2_066</strain>
    </source>
</reference>
<dbReference type="Pfam" id="PF00496">
    <property type="entry name" value="SBP_bac_5"/>
    <property type="match status" value="1"/>
</dbReference>
<evidence type="ECO:0000259" key="4">
    <source>
        <dbReference type="Pfam" id="PF00496"/>
    </source>
</evidence>
<evidence type="ECO:0000256" key="1">
    <source>
        <dbReference type="ARBA" id="ARBA00005695"/>
    </source>
</evidence>
<keyword evidence="2" id="KW-0732">Signal</keyword>
<comment type="caution">
    <text evidence="5">The sequence shown here is derived from an EMBL/GenBank/DDBJ whole genome shotgun (WGS) entry which is preliminary data.</text>
</comment>
<dbReference type="InterPro" id="IPR000914">
    <property type="entry name" value="SBP_5_dom"/>
</dbReference>
<sequence>MIAVRRIAQDKVEKTREHKRNDTTVHHIQSSLKSATSRDTPSVRVEHLNVSVVYVKVFSVRRHIAVENVLDGEPPKPLLIHREAQCATGEHTAAKRDSQEGKALQQGTGVTRRRILQGVVQGAAGLAAWHQGWSPSSRALAQKQAASGQMTWAIHVTIAPAWLDPAETLSVITPYMVLYAVHDALVKPMPGNVMEPCLATRWKASDDGLAYDFELRQGVKFHNGDPFTAEDVKFSFERYRGASATELKKKVQAVEIVNPHHVRFRLHEPWADFMTFYGTIATGASWIVPKNYVEKIGDNEFKNQPIGLGPYRLVSNQPGVELVLEANTEYWRKTPQVKRLVFKSVPEATTRLAMLKNNEADVAYALYGALAEEV</sequence>
<proteinExistence type="inferred from homology"/>
<feature type="compositionally biased region" description="Polar residues" evidence="3">
    <location>
        <begin position="26"/>
        <end position="40"/>
    </location>
</feature>
<dbReference type="AlphaFoldDB" id="A0A937W4Q3"/>
<dbReference type="Proteomes" id="UP000712673">
    <property type="component" value="Unassembled WGS sequence"/>
</dbReference>
<accession>A0A937W4Q3</accession>
<evidence type="ECO:0000313" key="6">
    <source>
        <dbReference type="Proteomes" id="UP000712673"/>
    </source>
</evidence>
<evidence type="ECO:0000256" key="3">
    <source>
        <dbReference type="SAM" id="MobiDB-lite"/>
    </source>
</evidence>
<dbReference type="CDD" id="cd00995">
    <property type="entry name" value="PBP2_NikA_DppA_OppA_like"/>
    <property type="match status" value="1"/>
</dbReference>
<dbReference type="GO" id="GO:0015833">
    <property type="term" value="P:peptide transport"/>
    <property type="evidence" value="ECO:0007669"/>
    <property type="project" value="TreeGrafter"/>
</dbReference>
<gene>
    <name evidence="5" type="ORF">FJZ47_15255</name>
</gene>
<dbReference type="EMBL" id="VGLS01000493">
    <property type="protein sequence ID" value="MBM3225142.1"/>
    <property type="molecule type" value="Genomic_DNA"/>
</dbReference>